<evidence type="ECO:0000259" key="9">
    <source>
        <dbReference type="Pfam" id="PF01343"/>
    </source>
</evidence>
<dbReference type="InterPro" id="IPR004634">
    <property type="entry name" value="Pept_S49_pIV"/>
</dbReference>
<dbReference type="CDD" id="cd07018">
    <property type="entry name" value="S49_SppA_67K_type"/>
    <property type="match status" value="1"/>
</dbReference>
<dbReference type="AlphaFoldDB" id="A0A803FST5"/>
<reference evidence="10 11" key="1">
    <citation type="submission" date="2019-02" db="EMBL/GenBank/DDBJ databases">
        <authorList>
            <person name="Manzano-Marin A."/>
            <person name="Manzano-Marin A."/>
        </authorList>
    </citation>
    <scope>NUCLEOTIDE SEQUENCE [LARGE SCALE GENOMIC DNA]</scope>
    <source>
        <strain evidence="10 11">ErCipiceae</strain>
    </source>
</reference>
<feature type="domain" description="Peptidase S49" evidence="9">
    <location>
        <begin position="142"/>
        <end position="289"/>
    </location>
</feature>
<gene>
    <name evidence="10" type="primary">sppA</name>
    <name evidence="10" type="ORF">ERCIPICE3303_019</name>
</gene>
<name>A0A803FST5_9GAMM</name>
<evidence type="ECO:0000256" key="4">
    <source>
        <dbReference type="ARBA" id="ARBA00022801"/>
    </source>
</evidence>
<accession>A0A803FST5</accession>
<evidence type="ECO:0000313" key="11">
    <source>
        <dbReference type="Proteomes" id="UP000294289"/>
    </source>
</evidence>
<feature type="domain" description="Peptidase S49" evidence="9">
    <location>
        <begin position="393"/>
        <end position="543"/>
    </location>
</feature>
<dbReference type="RefSeq" id="WP_157991262.1">
    <property type="nucleotide sequence ID" value="NZ_LR217737.1"/>
</dbReference>
<dbReference type="Proteomes" id="UP000294289">
    <property type="component" value="Chromosome"/>
</dbReference>
<organism evidence="10 11">
    <name type="scientific">Candidatus Erwinia haradaeae</name>
    <dbReference type="NCBI Taxonomy" id="1922217"/>
    <lineage>
        <taxon>Bacteria</taxon>
        <taxon>Pseudomonadati</taxon>
        <taxon>Pseudomonadota</taxon>
        <taxon>Gammaproteobacteria</taxon>
        <taxon>Enterobacterales</taxon>
        <taxon>Erwiniaceae</taxon>
        <taxon>Erwinia</taxon>
    </lineage>
</organism>
<sequence length="621" mass="69739">MYMIWKIIIKIFHWIWRVLTLIREVIFNFICILLVFVFCGVWLQYEKLNTIAQLNKGALIVNLNGVLVDKPTNSNKFFNKVGRQIFGNNSENIKENSLFNIVSTIRQAKDDSKITGMVLDLHHFSGGDQPSLQYVGKALREFRNSGKPIFAIGSSYSQAQYYLASFANKIYLSPNGEVDLHGFSKNSMYYHSLLKKLKITSHVFRVGRYKSAVEPFLRDDMSSEVREVDRIWLGELWNNYLCTLSENRHLNIKQIFPSAQEQVYRLENLHGDFAKYAKDTHLVDELASSSLIDKAMINIFGWNEKTKNYHGISIYDYQIKNTSRDNANIAVIMASGVITNHETKTGSFNSEASILEIRSARLNPKIKAIIFRVNSPGGTVTASENIREELVAARDAGKPVVVSMGGMAASGGYWVSTPANYIIADPSTITGSIGIFGIINTMENSLGAIGIHVDGVATSNLAEVDNTKSLPKEVQKMMQLRIEHGYQQFISLVSDSRHKTMNEVERIAQGHIWTGREAKDNGLVDSLGDFDDAVIKAAELAKLTNPQISLYQNRAGLLDILFSQVEIPTNLAFFIHLLDASSSTELLDIIRDITKKYSLGDFIYDPKSCYALCMSCRSDIK</sequence>
<dbReference type="Pfam" id="PF01343">
    <property type="entry name" value="Peptidase_S49"/>
    <property type="match status" value="2"/>
</dbReference>
<dbReference type="EC" id="3.4.21.-" evidence="10"/>
<dbReference type="PANTHER" id="PTHR33209:SF1">
    <property type="entry name" value="PEPTIDASE S49 DOMAIN-CONTAINING PROTEIN"/>
    <property type="match status" value="1"/>
</dbReference>
<dbReference type="InterPro" id="IPR029045">
    <property type="entry name" value="ClpP/crotonase-like_dom_sf"/>
</dbReference>
<proteinExistence type="inferred from homology"/>
<keyword evidence="8" id="KW-0812">Transmembrane</keyword>
<evidence type="ECO:0000313" key="10">
    <source>
        <dbReference type="EMBL" id="VFP87109.1"/>
    </source>
</evidence>
<keyword evidence="8" id="KW-1133">Transmembrane helix</keyword>
<dbReference type="OrthoDB" id="9764363at2"/>
<evidence type="ECO:0000256" key="6">
    <source>
        <dbReference type="ARBA" id="ARBA00023136"/>
    </source>
</evidence>
<evidence type="ECO:0000256" key="2">
    <source>
        <dbReference type="ARBA" id="ARBA00008683"/>
    </source>
</evidence>
<feature type="transmembrane region" description="Helical" evidence="8">
    <location>
        <begin position="21"/>
        <end position="45"/>
    </location>
</feature>
<dbReference type="Gene3D" id="3.90.226.10">
    <property type="entry name" value="2-enoyl-CoA Hydratase, Chain A, domain 1"/>
    <property type="match status" value="3"/>
</dbReference>
<dbReference type="NCBIfam" id="TIGR00706">
    <property type="entry name" value="SppA_dom"/>
    <property type="match status" value="1"/>
</dbReference>
<dbReference type="GO" id="GO:0006465">
    <property type="term" value="P:signal peptide processing"/>
    <property type="evidence" value="ECO:0007669"/>
    <property type="project" value="InterPro"/>
</dbReference>
<evidence type="ECO:0000256" key="7">
    <source>
        <dbReference type="PIRSR" id="PIRSR001217-1"/>
    </source>
</evidence>
<dbReference type="EMBL" id="LR217737">
    <property type="protein sequence ID" value="VFP87109.1"/>
    <property type="molecule type" value="Genomic_DNA"/>
</dbReference>
<dbReference type="SUPFAM" id="SSF52096">
    <property type="entry name" value="ClpP/crotonase"/>
    <property type="match status" value="2"/>
</dbReference>
<protein>
    <submittedName>
        <fullName evidence="10">Protease 4</fullName>
        <ecNumber evidence="10">3.4.21.-</ecNumber>
    </submittedName>
</protein>
<feature type="active site" description="Nucleophile" evidence="7">
    <location>
        <position position="410"/>
    </location>
</feature>
<dbReference type="InterPro" id="IPR004635">
    <property type="entry name" value="Pept_S49_SppA"/>
</dbReference>
<dbReference type="PANTHER" id="PTHR33209">
    <property type="entry name" value="PROTEASE 4"/>
    <property type="match status" value="1"/>
</dbReference>
<keyword evidence="4 10" id="KW-0378">Hydrolase</keyword>
<evidence type="ECO:0000256" key="8">
    <source>
        <dbReference type="SAM" id="Phobius"/>
    </source>
</evidence>
<keyword evidence="6 8" id="KW-0472">Membrane</keyword>
<evidence type="ECO:0000256" key="5">
    <source>
        <dbReference type="ARBA" id="ARBA00022825"/>
    </source>
</evidence>
<dbReference type="GO" id="GO:0008236">
    <property type="term" value="F:serine-type peptidase activity"/>
    <property type="evidence" value="ECO:0007669"/>
    <property type="project" value="UniProtKB-KW"/>
</dbReference>
<evidence type="ECO:0000256" key="1">
    <source>
        <dbReference type="ARBA" id="ARBA00004370"/>
    </source>
</evidence>
<comment type="similarity">
    <text evidence="2">Belongs to the peptidase S49 family.</text>
</comment>
<evidence type="ECO:0000256" key="3">
    <source>
        <dbReference type="ARBA" id="ARBA00022670"/>
    </source>
</evidence>
<dbReference type="GO" id="GO:0016020">
    <property type="term" value="C:membrane"/>
    <property type="evidence" value="ECO:0007669"/>
    <property type="project" value="UniProtKB-SubCell"/>
</dbReference>
<dbReference type="Gene3D" id="6.20.330.10">
    <property type="match status" value="1"/>
</dbReference>
<dbReference type="InterPro" id="IPR047272">
    <property type="entry name" value="S49_SppA_C"/>
</dbReference>
<dbReference type="InterPro" id="IPR002142">
    <property type="entry name" value="Peptidase_S49"/>
</dbReference>
<keyword evidence="5" id="KW-0720">Serine protease</keyword>
<dbReference type="InterPro" id="IPR047217">
    <property type="entry name" value="S49_SppA_67K_type_N"/>
</dbReference>
<dbReference type="NCBIfam" id="TIGR00705">
    <property type="entry name" value="SppA_67K"/>
    <property type="match status" value="1"/>
</dbReference>
<keyword evidence="3 10" id="KW-0645">Protease</keyword>
<dbReference type="NCBIfam" id="NF008195">
    <property type="entry name" value="PRK10949.1"/>
    <property type="match status" value="1"/>
</dbReference>
<comment type="subcellular location">
    <subcellularLocation>
        <location evidence="1">Membrane</location>
    </subcellularLocation>
</comment>
<dbReference type="PIRSF" id="PIRSF001217">
    <property type="entry name" value="Protease_4_SppA"/>
    <property type="match status" value="1"/>
</dbReference>
<dbReference type="CDD" id="cd07023">
    <property type="entry name" value="S49_Sppa_N_C"/>
    <property type="match status" value="1"/>
</dbReference>
<feature type="active site" description="Proton donor/acceptor" evidence="7">
    <location>
        <position position="210"/>
    </location>
</feature>